<dbReference type="Pfam" id="PF05728">
    <property type="entry name" value="UPF0227"/>
    <property type="match status" value="1"/>
</dbReference>
<name>A0A4R7Q5W1_9FLAO</name>
<dbReference type="InterPro" id="IPR029058">
    <property type="entry name" value="AB_hydrolase_fold"/>
</dbReference>
<evidence type="ECO:0008006" key="3">
    <source>
        <dbReference type="Google" id="ProtNLM"/>
    </source>
</evidence>
<dbReference type="Proteomes" id="UP000294689">
    <property type="component" value="Unassembled WGS sequence"/>
</dbReference>
<organism evidence="1 2">
    <name type="scientific">Gelidibacter sediminis</name>
    <dbReference type="NCBI Taxonomy" id="1608710"/>
    <lineage>
        <taxon>Bacteria</taxon>
        <taxon>Pseudomonadati</taxon>
        <taxon>Bacteroidota</taxon>
        <taxon>Flavobacteriia</taxon>
        <taxon>Flavobacteriales</taxon>
        <taxon>Flavobacteriaceae</taxon>
        <taxon>Gelidibacter</taxon>
    </lineage>
</organism>
<reference evidence="1 2" key="1">
    <citation type="submission" date="2019-03" db="EMBL/GenBank/DDBJ databases">
        <title>Genomic Encyclopedia of Archaeal and Bacterial Type Strains, Phase II (KMG-II): from individual species to whole genera.</title>
        <authorList>
            <person name="Goeker M."/>
        </authorList>
    </citation>
    <scope>NUCLEOTIDE SEQUENCE [LARGE SCALE GENOMIC DNA]</scope>
    <source>
        <strain evidence="1 2">DSM 28135</strain>
    </source>
</reference>
<protein>
    <recommendedName>
        <fullName evidence="3">Esterase</fullName>
    </recommendedName>
</protein>
<sequence length="162" mass="18097">MTILYIHGLNGSLSQEKLDILETYGNVLSPSIDYNNNVNSIIDLHSSHQQTAINVIIGSSMGGFAAYHLSKLYKLPCLIFNPALAQRSVHQLIPETPKSSENLTHIVLGSKDPIVQPKGTLEFLGNLLYQPQDYTISIRHDLAHRIPLSVFKEEVSKFMEKL</sequence>
<accession>A0A4R7Q5W1</accession>
<dbReference type="OrthoDB" id="1438136at2"/>
<proteinExistence type="predicted"/>
<dbReference type="AlphaFoldDB" id="A0A4R7Q5W1"/>
<dbReference type="RefSeq" id="WP_133756457.1">
    <property type="nucleotide sequence ID" value="NZ_SOBW01000007.1"/>
</dbReference>
<evidence type="ECO:0000313" key="2">
    <source>
        <dbReference type="Proteomes" id="UP000294689"/>
    </source>
</evidence>
<evidence type="ECO:0000313" key="1">
    <source>
        <dbReference type="EMBL" id="TDU42953.1"/>
    </source>
</evidence>
<keyword evidence="2" id="KW-1185">Reference proteome</keyword>
<dbReference type="Gene3D" id="3.40.50.1820">
    <property type="entry name" value="alpha/beta hydrolase"/>
    <property type="match status" value="1"/>
</dbReference>
<comment type="caution">
    <text evidence="1">The sequence shown here is derived from an EMBL/GenBank/DDBJ whole genome shotgun (WGS) entry which is preliminary data.</text>
</comment>
<dbReference type="SUPFAM" id="SSF53474">
    <property type="entry name" value="alpha/beta-Hydrolases"/>
    <property type="match status" value="1"/>
</dbReference>
<dbReference type="EMBL" id="SOBW01000007">
    <property type="protein sequence ID" value="TDU42953.1"/>
    <property type="molecule type" value="Genomic_DNA"/>
</dbReference>
<dbReference type="InterPro" id="IPR008886">
    <property type="entry name" value="UPF0227/Esterase_YqiA"/>
</dbReference>
<gene>
    <name evidence="1" type="ORF">BXY82_0357</name>
</gene>